<dbReference type="SFLD" id="SFLDG01129">
    <property type="entry name" value="C1.5:_HAD__Beta-PGM__Phosphata"/>
    <property type="match status" value="1"/>
</dbReference>
<gene>
    <name evidence="5" type="ORF">J2851_004829</name>
</gene>
<protein>
    <recommendedName>
        <fullName evidence="4">phosphoglycolate phosphatase</fullName>
        <ecNumber evidence="4">3.1.3.18</ecNumber>
    </recommendedName>
</protein>
<organism evidence="5 6">
    <name type="scientific">Azospirillum rugosum</name>
    <dbReference type="NCBI Taxonomy" id="416170"/>
    <lineage>
        <taxon>Bacteria</taxon>
        <taxon>Pseudomonadati</taxon>
        <taxon>Pseudomonadota</taxon>
        <taxon>Alphaproteobacteria</taxon>
        <taxon>Rhodospirillales</taxon>
        <taxon>Azospirillaceae</taxon>
        <taxon>Azospirillum</taxon>
    </lineage>
</organism>
<comment type="caution">
    <text evidence="5">The sequence shown here is derived from an EMBL/GenBank/DDBJ whole genome shotgun (WGS) entry which is preliminary data.</text>
</comment>
<dbReference type="EC" id="3.1.3.18" evidence="4"/>
<dbReference type="SFLD" id="SFLDS00003">
    <property type="entry name" value="Haloacid_Dehalogenase"/>
    <property type="match status" value="1"/>
</dbReference>
<dbReference type="InterPro" id="IPR041492">
    <property type="entry name" value="HAD_2"/>
</dbReference>
<keyword evidence="6" id="KW-1185">Reference proteome</keyword>
<comment type="similarity">
    <text evidence="3">Belongs to the HAD-like hydrolase superfamily. CbbY/CbbZ/Gph/YieH family.</text>
</comment>
<evidence type="ECO:0000256" key="3">
    <source>
        <dbReference type="ARBA" id="ARBA00006171"/>
    </source>
</evidence>
<dbReference type="InterPro" id="IPR036412">
    <property type="entry name" value="HAD-like_sf"/>
</dbReference>
<evidence type="ECO:0000313" key="6">
    <source>
        <dbReference type="Proteomes" id="UP000781958"/>
    </source>
</evidence>
<reference evidence="5 6" key="1">
    <citation type="submission" date="2021-03" db="EMBL/GenBank/DDBJ databases">
        <title>Genomic Encyclopedia of Type Strains, Phase III (KMG-III): the genomes of soil and plant-associated and newly described type strains.</title>
        <authorList>
            <person name="Whitman W."/>
        </authorList>
    </citation>
    <scope>NUCLEOTIDE SEQUENCE [LARGE SCALE GENOMIC DNA]</scope>
    <source>
        <strain evidence="5 6">IMMIB AFH-6</strain>
    </source>
</reference>
<dbReference type="RefSeq" id="WP_209769399.1">
    <property type="nucleotide sequence ID" value="NZ_JAGINP010000019.1"/>
</dbReference>
<dbReference type="Pfam" id="PF13419">
    <property type="entry name" value="HAD_2"/>
    <property type="match status" value="1"/>
</dbReference>
<accession>A0ABS4SR34</accession>
<comment type="catalytic activity">
    <reaction evidence="1">
        <text>2-phosphoglycolate + H2O = glycolate + phosphate</text>
        <dbReference type="Rhea" id="RHEA:14369"/>
        <dbReference type="ChEBI" id="CHEBI:15377"/>
        <dbReference type="ChEBI" id="CHEBI:29805"/>
        <dbReference type="ChEBI" id="CHEBI:43474"/>
        <dbReference type="ChEBI" id="CHEBI:58033"/>
        <dbReference type="EC" id="3.1.3.18"/>
    </reaction>
</comment>
<evidence type="ECO:0000256" key="2">
    <source>
        <dbReference type="ARBA" id="ARBA00004818"/>
    </source>
</evidence>
<evidence type="ECO:0000313" key="5">
    <source>
        <dbReference type="EMBL" id="MBP2295026.1"/>
    </source>
</evidence>
<dbReference type="Gene3D" id="1.10.150.240">
    <property type="entry name" value="Putative phosphatase, domain 2"/>
    <property type="match status" value="1"/>
</dbReference>
<dbReference type="InterPro" id="IPR050155">
    <property type="entry name" value="HAD-like_hydrolase_sf"/>
</dbReference>
<proteinExistence type="inferred from homology"/>
<dbReference type="PANTHER" id="PTHR43434">
    <property type="entry name" value="PHOSPHOGLYCOLATE PHOSPHATASE"/>
    <property type="match status" value="1"/>
</dbReference>
<evidence type="ECO:0000256" key="1">
    <source>
        <dbReference type="ARBA" id="ARBA00000830"/>
    </source>
</evidence>
<dbReference type="Gene3D" id="3.40.50.1000">
    <property type="entry name" value="HAD superfamily/HAD-like"/>
    <property type="match status" value="1"/>
</dbReference>
<comment type="pathway">
    <text evidence="2">Organic acid metabolism; glycolate biosynthesis; glycolate from 2-phosphoglycolate: step 1/1.</text>
</comment>
<dbReference type="PANTHER" id="PTHR43434:SF1">
    <property type="entry name" value="PHOSPHOGLYCOLATE PHOSPHATASE"/>
    <property type="match status" value="1"/>
</dbReference>
<sequence length="217" mass="23540">MTPIADRAFPEAVIFDFDGVILDSARMKTNAYLDLYELRDPEMQARLRRIVWQNGGLSRVKMLPILERELFGRATGEDGIMELARRYADIVDRRVNDCPLIAGAESLLDQLSGTPCHLVSGTPQETLLGTVRAKGLEHRFVSVTGSPSVKAEVFAAIVAAGSFEAARTLAVGDSLTELDAAQKSGITFVGVVPLDEPNPFPADVPTVNDLFGLAQRL</sequence>
<dbReference type="Proteomes" id="UP000781958">
    <property type="component" value="Unassembled WGS sequence"/>
</dbReference>
<dbReference type="EMBL" id="JAGINP010000019">
    <property type="protein sequence ID" value="MBP2295026.1"/>
    <property type="molecule type" value="Genomic_DNA"/>
</dbReference>
<dbReference type="InterPro" id="IPR023214">
    <property type="entry name" value="HAD_sf"/>
</dbReference>
<dbReference type="InterPro" id="IPR023198">
    <property type="entry name" value="PGP-like_dom2"/>
</dbReference>
<evidence type="ECO:0000256" key="4">
    <source>
        <dbReference type="ARBA" id="ARBA00013078"/>
    </source>
</evidence>
<dbReference type="SUPFAM" id="SSF56784">
    <property type="entry name" value="HAD-like"/>
    <property type="match status" value="1"/>
</dbReference>
<name>A0ABS4SR34_9PROT</name>